<feature type="compositionally biased region" description="Basic and acidic residues" evidence="2">
    <location>
        <begin position="60"/>
        <end position="77"/>
    </location>
</feature>
<feature type="region of interest" description="Disordered" evidence="2">
    <location>
        <begin position="51"/>
        <end position="89"/>
    </location>
</feature>
<feature type="region of interest" description="Disordered" evidence="2">
    <location>
        <begin position="229"/>
        <end position="253"/>
    </location>
</feature>
<evidence type="ECO:0000313" key="4">
    <source>
        <dbReference type="EMBL" id="CAD2182620.1"/>
    </source>
</evidence>
<evidence type="ECO:0000256" key="1">
    <source>
        <dbReference type="SAM" id="Coils"/>
    </source>
</evidence>
<evidence type="ECO:0000256" key="2">
    <source>
        <dbReference type="SAM" id="MobiDB-lite"/>
    </source>
</evidence>
<keyword evidence="3" id="KW-0732">Signal</keyword>
<keyword evidence="1" id="KW-0175">Coiled coil</keyword>
<feature type="compositionally biased region" description="Basic and acidic residues" evidence="2">
    <location>
        <begin position="229"/>
        <end position="241"/>
    </location>
</feature>
<accession>A0A6V7W6G5</accession>
<reference evidence="4 5" key="1">
    <citation type="submission" date="2020-08" db="EMBL/GenBank/DDBJ databases">
        <authorList>
            <person name="Koutsovoulos G."/>
            <person name="Danchin GJ E."/>
        </authorList>
    </citation>
    <scope>NUCLEOTIDE SEQUENCE [LARGE SCALE GENOMIC DNA]</scope>
</reference>
<feature type="coiled-coil region" evidence="1">
    <location>
        <begin position="292"/>
        <end position="326"/>
    </location>
</feature>
<dbReference type="AlphaFoldDB" id="A0A6V7W6G5"/>
<sequence length="377" mass="43261">MLKLNSFFLLILFLKQVNFIHSANNKEEISENDIPQQQQPSILSQNVPKFANAQDSSTEMQHETKNNLAEGNDRNNIDEGDVASAGQQSNDLNEMINQIKEVEINEQLELNNDLSSLSEGNPESGKSEENILSTNLVATTLTTPIKGSNNVVDNLPELEVSELILKTTAKPQLDFRILEEIENRKIENISLSKEDEIIFKQSNKNISKEKISLPDKTITYAIPEQEKEVELKSRSNERENNNNEDYFNRKNTLHSVEDEKTDLEVKNHEQFNPHDSPKEIVAPHVDQHPLKLTEKNVGVDEINNKAEESEEQKENHVEELSLWEKILLGLRCARQDCQDTFIIEEQDEQSNKQRLIKGWKITRARRDFVCPCKNIPL</sequence>
<comment type="caution">
    <text evidence="4">The sequence shown here is derived from an EMBL/GenBank/DDBJ whole genome shotgun (WGS) entry which is preliminary data.</text>
</comment>
<name>A0A6V7W6G5_MELEN</name>
<dbReference type="EMBL" id="CAJEWN010000438">
    <property type="protein sequence ID" value="CAD2182620.1"/>
    <property type="molecule type" value="Genomic_DNA"/>
</dbReference>
<gene>
    <name evidence="4" type="ORF">MENT_LOCUS34849</name>
</gene>
<dbReference type="Proteomes" id="UP000580250">
    <property type="component" value="Unassembled WGS sequence"/>
</dbReference>
<organism evidence="4 5">
    <name type="scientific">Meloidogyne enterolobii</name>
    <name type="common">Root-knot nematode worm</name>
    <name type="synonym">Meloidogyne mayaguensis</name>
    <dbReference type="NCBI Taxonomy" id="390850"/>
    <lineage>
        <taxon>Eukaryota</taxon>
        <taxon>Metazoa</taxon>
        <taxon>Ecdysozoa</taxon>
        <taxon>Nematoda</taxon>
        <taxon>Chromadorea</taxon>
        <taxon>Rhabditida</taxon>
        <taxon>Tylenchina</taxon>
        <taxon>Tylenchomorpha</taxon>
        <taxon>Tylenchoidea</taxon>
        <taxon>Meloidogynidae</taxon>
        <taxon>Meloidogyninae</taxon>
        <taxon>Meloidogyne</taxon>
    </lineage>
</organism>
<evidence type="ECO:0000313" key="5">
    <source>
        <dbReference type="Proteomes" id="UP000580250"/>
    </source>
</evidence>
<evidence type="ECO:0000256" key="3">
    <source>
        <dbReference type="SAM" id="SignalP"/>
    </source>
</evidence>
<feature type="signal peptide" evidence="3">
    <location>
        <begin position="1"/>
        <end position="22"/>
    </location>
</feature>
<dbReference type="OrthoDB" id="10375520at2759"/>
<feature type="chain" id="PRO_5028286891" evidence="3">
    <location>
        <begin position="23"/>
        <end position="377"/>
    </location>
</feature>
<proteinExistence type="predicted"/>
<protein>
    <submittedName>
        <fullName evidence="4">Uncharacterized protein</fullName>
    </submittedName>
</protein>